<protein>
    <submittedName>
        <fullName evidence="1">Uncharacterized protein</fullName>
    </submittedName>
</protein>
<name>A0ABQ5A7K6_9ASTR</name>
<proteinExistence type="predicted"/>
<dbReference type="EMBL" id="BQNB010012009">
    <property type="protein sequence ID" value="GJS98008.1"/>
    <property type="molecule type" value="Genomic_DNA"/>
</dbReference>
<reference evidence="1" key="2">
    <citation type="submission" date="2022-01" db="EMBL/GenBank/DDBJ databases">
        <authorList>
            <person name="Yamashiro T."/>
            <person name="Shiraishi A."/>
            <person name="Satake H."/>
            <person name="Nakayama K."/>
        </authorList>
    </citation>
    <scope>NUCLEOTIDE SEQUENCE</scope>
</reference>
<dbReference type="Proteomes" id="UP001151760">
    <property type="component" value="Unassembled WGS sequence"/>
</dbReference>
<comment type="caution">
    <text evidence="1">The sequence shown here is derived from an EMBL/GenBank/DDBJ whole genome shotgun (WGS) entry which is preliminary data.</text>
</comment>
<evidence type="ECO:0000313" key="1">
    <source>
        <dbReference type="EMBL" id="GJS98008.1"/>
    </source>
</evidence>
<organism evidence="1 2">
    <name type="scientific">Tanacetum coccineum</name>
    <dbReference type="NCBI Taxonomy" id="301880"/>
    <lineage>
        <taxon>Eukaryota</taxon>
        <taxon>Viridiplantae</taxon>
        <taxon>Streptophyta</taxon>
        <taxon>Embryophyta</taxon>
        <taxon>Tracheophyta</taxon>
        <taxon>Spermatophyta</taxon>
        <taxon>Magnoliopsida</taxon>
        <taxon>eudicotyledons</taxon>
        <taxon>Gunneridae</taxon>
        <taxon>Pentapetalae</taxon>
        <taxon>asterids</taxon>
        <taxon>campanulids</taxon>
        <taxon>Asterales</taxon>
        <taxon>Asteraceae</taxon>
        <taxon>Asteroideae</taxon>
        <taxon>Anthemideae</taxon>
        <taxon>Anthemidinae</taxon>
        <taxon>Tanacetum</taxon>
    </lineage>
</organism>
<reference evidence="1" key="1">
    <citation type="journal article" date="2022" name="Int. J. Mol. Sci.">
        <title>Draft Genome of Tanacetum Coccineum: Genomic Comparison of Closely Related Tanacetum-Family Plants.</title>
        <authorList>
            <person name="Yamashiro T."/>
            <person name="Shiraishi A."/>
            <person name="Nakayama K."/>
            <person name="Satake H."/>
        </authorList>
    </citation>
    <scope>NUCLEOTIDE SEQUENCE</scope>
</reference>
<keyword evidence="2" id="KW-1185">Reference proteome</keyword>
<gene>
    <name evidence="1" type="ORF">Tco_0819178</name>
</gene>
<sequence>MVVTAVSSSLRSLKPKCTIESRAKRSSINLIRTLFQYTCLLDTMKTMNILRVICIIVVVLPEHPSDTDPTSNKLYASAAAKPCQGDSSKFYLVLRAAYANSSSGALLLQSLLIDNQEKKRRSTYSTTAFRRSNEEKNFSVRREAECSVIEAEDKEKGEREAILIVLVPPKGSVLDLVVKNLTETIFFALRNRSNNSGLRASTTIGYLTLGESGREGAASRRRHPLRFAKESCGAVKGSRWGSRLSWSPPTCGRGGELILRCQGARRRPQVEATDALVIPVDSLLPVRACCHAGKSGAFGLFLISKVARGRKMRIQSRRSGRMVEESMDSLGIDSRWLDIRVTTGREEERSTTELLATSCKGKDKTTFRTFLLVQTFE</sequence>
<evidence type="ECO:0000313" key="2">
    <source>
        <dbReference type="Proteomes" id="UP001151760"/>
    </source>
</evidence>
<accession>A0ABQ5A7K6</accession>